<evidence type="ECO:0000256" key="4">
    <source>
        <dbReference type="ARBA" id="ARBA00022975"/>
    </source>
</evidence>
<dbReference type="PROSITE" id="PS00156">
    <property type="entry name" value="OMPDECASE"/>
    <property type="match status" value="1"/>
</dbReference>
<evidence type="ECO:0000256" key="6">
    <source>
        <dbReference type="ARBA" id="ARBA00049157"/>
    </source>
</evidence>
<keyword evidence="10" id="KW-1185">Reference proteome</keyword>
<dbReference type="UniPathway" id="UPA00070">
    <property type="reaction ID" value="UER00120"/>
</dbReference>
<organism evidence="9 10">
    <name type="scientific">Aquiluna borgnonia</name>
    <dbReference type="NCBI Taxonomy" id="2499157"/>
    <lineage>
        <taxon>Bacteria</taxon>
        <taxon>Bacillati</taxon>
        <taxon>Actinomycetota</taxon>
        <taxon>Actinomycetes</taxon>
        <taxon>Micrococcales</taxon>
        <taxon>Microbacteriaceae</taxon>
        <taxon>Luna cluster</taxon>
        <taxon>Luna-1 subcluster</taxon>
        <taxon>Aquiluna</taxon>
    </lineage>
</organism>
<keyword evidence="3" id="KW-0210">Decarboxylase</keyword>
<reference evidence="9 10" key="1">
    <citation type="submission" date="2020-05" db="EMBL/GenBank/DDBJ databases">
        <title>Aquirufa sp. strain 15G-AUS-rot a new Aquirufa species.</title>
        <authorList>
            <person name="Pitt A."/>
            <person name="Hahn M.W."/>
        </authorList>
    </citation>
    <scope>NUCLEOTIDE SEQUENCE [LARGE SCALE GENOMIC DNA]</scope>
    <source>
        <strain evidence="9 10">15G-AUS-rot</strain>
    </source>
</reference>
<dbReference type="NCBIfam" id="TIGR02127">
    <property type="entry name" value="pyrF_sub2"/>
    <property type="match status" value="1"/>
</dbReference>
<evidence type="ECO:0000256" key="7">
    <source>
        <dbReference type="NCBIfam" id="TIGR02127"/>
    </source>
</evidence>
<accession>A0A7D4UJY9</accession>
<dbReference type="CDD" id="cd04725">
    <property type="entry name" value="OMP_decarboxylase_like"/>
    <property type="match status" value="1"/>
</dbReference>
<dbReference type="PANTHER" id="PTHR43375">
    <property type="entry name" value="OROTIDINE 5'-PHOSPHATE DECARBOXYLASE"/>
    <property type="match status" value="1"/>
</dbReference>
<dbReference type="GO" id="GO:0004590">
    <property type="term" value="F:orotidine-5'-phosphate decarboxylase activity"/>
    <property type="evidence" value="ECO:0007669"/>
    <property type="project" value="UniProtKB-UniRule"/>
</dbReference>
<dbReference type="SMART" id="SM00934">
    <property type="entry name" value="OMPdecase"/>
    <property type="match status" value="1"/>
</dbReference>
<evidence type="ECO:0000259" key="8">
    <source>
        <dbReference type="SMART" id="SM00934"/>
    </source>
</evidence>
<dbReference type="GO" id="GO:0006207">
    <property type="term" value="P:'de novo' pyrimidine nucleobase biosynthetic process"/>
    <property type="evidence" value="ECO:0007669"/>
    <property type="project" value="InterPro"/>
</dbReference>
<dbReference type="RefSeq" id="WP_173493576.1">
    <property type="nucleotide sequence ID" value="NZ_CP054056.1"/>
</dbReference>
<evidence type="ECO:0000256" key="2">
    <source>
        <dbReference type="ARBA" id="ARBA00008847"/>
    </source>
</evidence>
<evidence type="ECO:0000256" key="1">
    <source>
        <dbReference type="ARBA" id="ARBA00004861"/>
    </source>
</evidence>
<protein>
    <recommendedName>
        <fullName evidence="7">Orotidine-5'-phosphate decarboxylase</fullName>
        <ecNumber evidence="7">4.1.1.23</ecNumber>
    </recommendedName>
</protein>
<keyword evidence="5 9" id="KW-0456">Lyase</keyword>
<dbReference type="PANTHER" id="PTHR43375:SF1">
    <property type="entry name" value="OROTIDINE 5'-PHOSPHATE DECARBOXYLASE"/>
    <property type="match status" value="1"/>
</dbReference>
<comment type="similarity">
    <text evidence="2">Belongs to the OMP decarboxylase family. Type 2 subfamily.</text>
</comment>
<comment type="pathway">
    <text evidence="1">Pyrimidine metabolism; UMP biosynthesis via de novo pathway; UMP from orotate: step 2/2.</text>
</comment>
<dbReference type="AlphaFoldDB" id="A0A7D4UJY9"/>
<dbReference type="SUPFAM" id="SSF51366">
    <property type="entry name" value="Ribulose-phoshate binding barrel"/>
    <property type="match status" value="1"/>
</dbReference>
<dbReference type="EMBL" id="CP054056">
    <property type="protein sequence ID" value="QKJ25279.1"/>
    <property type="molecule type" value="Genomic_DNA"/>
</dbReference>
<dbReference type="InterPro" id="IPR018089">
    <property type="entry name" value="OMPdecase_AS"/>
</dbReference>
<dbReference type="InterPro" id="IPR011995">
    <property type="entry name" value="OMPdecase_type-2"/>
</dbReference>
<dbReference type="InterPro" id="IPR013785">
    <property type="entry name" value="Aldolase_TIM"/>
</dbReference>
<keyword evidence="4" id="KW-0665">Pyrimidine biosynthesis</keyword>
<dbReference type="Proteomes" id="UP000501003">
    <property type="component" value="Chromosome"/>
</dbReference>
<dbReference type="KEGG" id="aqg:HRU87_03605"/>
<dbReference type="GO" id="GO:0044205">
    <property type="term" value="P:'de novo' UMP biosynthetic process"/>
    <property type="evidence" value="ECO:0007669"/>
    <property type="project" value="UniProtKB-UniPathway"/>
</dbReference>
<gene>
    <name evidence="9" type="primary">pyrF</name>
    <name evidence="9" type="ORF">HRU87_03605</name>
</gene>
<feature type="domain" description="Orotidine 5'-phosphate decarboxylase" evidence="8">
    <location>
        <begin position="17"/>
        <end position="258"/>
    </location>
</feature>
<name>A0A7D4UJY9_9MICO</name>
<dbReference type="InterPro" id="IPR011060">
    <property type="entry name" value="RibuloseP-bd_barrel"/>
</dbReference>
<dbReference type="InterPro" id="IPR001754">
    <property type="entry name" value="OMPdeCOase_dom"/>
</dbReference>
<sequence length="268" mass="27886">MGKFSARLSRSVAEFGPICLGIDPSETELGNFDLPDSAAGAREYGLRLVNAATGLIGIVKPQIGFFERFGSLGYQALEEVITAARDASLLVIADAKRGDIGTTMLGYAQGWFGDDSPLRSDALTVSGYLGPSSLAETLDHALDVQAGLFLLAATSNPEAGELQKGMIGSQTVASRAIELASEIGRGEIGVVIGATQDLEEFGIGRVKESDIGIPILAPGFGAQGALLENLESIFGASSGRVIAAMSRELTRGGAAKLVRNIEKAKEKL</sequence>
<evidence type="ECO:0000256" key="3">
    <source>
        <dbReference type="ARBA" id="ARBA00022793"/>
    </source>
</evidence>
<evidence type="ECO:0000313" key="9">
    <source>
        <dbReference type="EMBL" id="QKJ25279.1"/>
    </source>
</evidence>
<evidence type="ECO:0000313" key="10">
    <source>
        <dbReference type="Proteomes" id="UP000501003"/>
    </source>
</evidence>
<evidence type="ECO:0000256" key="5">
    <source>
        <dbReference type="ARBA" id="ARBA00023239"/>
    </source>
</evidence>
<dbReference type="Pfam" id="PF00215">
    <property type="entry name" value="OMPdecase"/>
    <property type="match status" value="1"/>
</dbReference>
<dbReference type="EC" id="4.1.1.23" evidence="7"/>
<proteinExistence type="inferred from homology"/>
<dbReference type="Gene3D" id="3.20.20.70">
    <property type="entry name" value="Aldolase class I"/>
    <property type="match status" value="1"/>
</dbReference>
<comment type="catalytic activity">
    <reaction evidence="6">
        <text>orotidine 5'-phosphate + H(+) = UMP + CO2</text>
        <dbReference type="Rhea" id="RHEA:11596"/>
        <dbReference type="ChEBI" id="CHEBI:15378"/>
        <dbReference type="ChEBI" id="CHEBI:16526"/>
        <dbReference type="ChEBI" id="CHEBI:57538"/>
        <dbReference type="ChEBI" id="CHEBI:57865"/>
        <dbReference type="EC" id="4.1.1.23"/>
    </reaction>
</comment>